<dbReference type="EMBL" id="PVLV01000166">
    <property type="protein sequence ID" value="PRH78823.1"/>
    <property type="molecule type" value="Genomic_DNA"/>
</dbReference>
<accession>A0A2S9PWU3</accession>
<keyword evidence="4" id="KW-1185">Reference proteome</keyword>
<dbReference type="GO" id="GO:0030435">
    <property type="term" value="P:sporulation resulting in formation of a cellular spore"/>
    <property type="evidence" value="ECO:0007669"/>
    <property type="project" value="UniProtKB-KW"/>
</dbReference>
<protein>
    <submittedName>
        <fullName evidence="3">Type-2Aa cytolytic delta-endotoxin</fullName>
    </submittedName>
</protein>
<evidence type="ECO:0000256" key="2">
    <source>
        <dbReference type="ARBA" id="ARBA00022969"/>
    </source>
</evidence>
<dbReference type="Gene3D" id="3.40.198.10">
    <property type="entry name" value="Delta-endotoxin CytB-like"/>
    <property type="match status" value="1"/>
</dbReference>
<dbReference type="Pfam" id="PF01338">
    <property type="entry name" value="Bac_thur_toxin"/>
    <property type="match status" value="1"/>
</dbReference>
<dbReference type="RefSeq" id="WP_105869003.1">
    <property type="nucleotide sequence ID" value="NZ_PVLV01000166.1"/>
</dbReference>
<gene>
    <name evidence="3" type="ORF">C6N75_12790</name>
</gene>
<reference evidence="3 4" key="1">
    <citation type="submission" date="2018-03" db="EMBL/GenBank/DDBJ databases">
        <title>Novel Streptomyces sp. from soil.</title>
        <authorList>
            <person name="Tan G.Y.A."/>
            <person name="Lee Z.Y."/>
        </authorList>
    </citation>
    <scope>NUCLEOTIDE SEQUENCE [LARGE SCALE GENOMIC DNA]</scope>
    <source>
        <strain evidence="3 4">ST5x</strain>
    </source>
</reference>
<dbReference type="InterPro" id="IPR035918">
    <property type="entry name" value="CytB_endotoxin-like_sf"/>
</dbReference>
<evidence type="ECO:0000313" key="3">
    <source>
        <dbReference type="EMBL" id="PRH78823.1"/>
    </source>
</evidence>
<dbReference type="InterPro" id="IPR001615">
    <property type="entry name" value="Endotoxin_CytB"/>
</dbReference>
<proteinExistence type="inferred from homology"/>
<evidence type="ECO:0000256" key="1">
    <source>
        <dbReference type="ARBA" id="ARBA00009676"/>
    </source>
</evidence>
<comment type="caution">
    <text evidence="3">The sequence shown here is derived from an EMBL/GenBank/DDBJ whole genome shotgun (WGS) entry which is preliminary data.</text>
</comment>
<dbReference type="AlphaFoldDB" id="A0A2S9PWU3"/>
<name>A0A2S9PWU3_9ACTN</name>
<dbReference type="OrthoDB" id="4141660at2"/>
<evidence type="ECO:0000313" key="4">
    <source>
        <dbReference type="Proteomes" id="UP000239322"/>
    </source>
</evidence>
<comment type="similarity">
    <text evidence="1">Belongs to the cyt1/cyt2 endotoxin family.</text>
</comment>
<dbReference type="SUPFAM" id="SSF55676">
    <property type="entry name" value="CytB endotoxin-like"/>
    <property type="match status" value="1"/>
</dbReference>
<organism evidence="3 4">
    <name type="scientific">Streptomyces solincola</name>
    <dbReference type="NCBI Taxonomy" id="2100817"/>
    <lineage>
        <taxon>Bacteria</taxon>
        <taxon>Bacillati</taxon>
        <taxon>Actinomycetota</taxon>
        <taxon>Actinomycetes</taxon>
        <taxon>Kitasatosporales</taxon>
        <taxon>Streptomycetaceae</taxon>
        <taxon>Streptomyces</taxon>
    </lineage>
</organism>
<dbReference type="Proteomes" id="UP000239322">
    <property type="component" value="Unassembled WGS sequence"/>
</dbReference>
<dbReference type="GO" id="GO:0005576">
    <property type="term" value="C:extracellular region"/>
    <property type="evidence" value="ECO:0007669"/>
    <property type="project" value="InterPro"/>
</dbReference>
<keyword evidence="2" id="KW-0749">Sporulation</keyword>
<sequence>MADVSAAAGSTAEPNAEKSTFRPVFAVGYLAAEAAREVEAHFQHAIAPATVDFDFGEISRAAAAIPGATTVKIVRGWGLQETAPVNVMVLSLREAVRQSLPEGQGGDALFWERAEAALADVFTGLAGERGTHLSFYEEEPDRTSYYYDLLFALDEDRGGAEAAGDAGGPAALLAIAFCVNVSVGLGPDAVRALALGDTAHFTIRLNAITVRREPVPVPA</sequence>